<evidence type="ECO:0000256" key="2">
    <source>
        <dbReference type="HAMAP-Rule" id="MF_00048"/>
    </source>
</evidence>
<dbReference type="Pfam" id="PF02021">
    <property type="entry name" value="UPF0102"/>
    <property type="match status" value="1"/>
</dbReference>
<dbReference type="EMBL" id="CP072943">
    <property type="protein sequence ID" value="QTX31681.1"/>
    <property type="molecule type" value="Genomic_DNA"/>
</dbReference>
<dbReference type="PANTHER" id="PTHR34039:SF1">
    <property type="entry name" value="UPF0102 PROTEIN YRAN"/>
    <property type="match status" value="1"/>
</dbReference>
<dbReference type="KEGG" id="aram:KAR29_09995"/>
<dbReference type="Proteomes" id="UP000671879">
    <property type="component" value="Chromosome"/>
</dbReference>
<name>A0A9Q7A605_9BACT</name>
<dbReference type="InterPro" id="IPR011856">
    <property type="entry name" value="tRNA_endonuc-like_dom_sf"/>
</dbReference>
<gene>
    <name evidence="3" type="ORF">KAR29_09995</name>
</gene>
<dbReference type="InterPro" id="IPR011335">
    <property type="entry name" value="Restrct_endonuc-II-like"/>
</dbReference>
<comment type="similarity">
    <text evidence="1 2">Belongs to the UPF0102 family.</text>
</comment>
<dbReference type="RefSeq" id="WP_274372852.1">
    <property type="nucleotide sequence ID" value="NZ_CP072943.1"/>
</dbReference>
<dbReference type="Gene3D" id="3.40.1350.10">
    <property type="match status" value="1"/>
</dbReference>
<protein>
    <recommendedName>
        <fullName evidence="2">UPF0102 protein KAR29_09995</fullName>
    </recommendedName>
</protein>
<evidence type="ECO:0000256" key="1">
    <source>
        <dbReference type="ARBA" id="ARBA00006738"/>
    </source>
</evidence>
<dbReference type="PANTHER" id="PTHR34039">
    <property type="entry name" value="UPF0102 PROTEIN YRAN"/>
    <property type="match status" value="1"/>
</dbReference>
<dbReference type="HAMAP" id="MF_00048">
    <property type="entry name" value="UPF0102"/>
    <property type="match status" value="1"/>
</dbReference>
<proteinExistence type="inferred from homology"/>
<organism evidence="3 4">
    <name type="scientific">Aminithiophilus ramosus</name>
    <dbReference type="NCBI Taxonomy" id="3029084"/>
    <lineage>
        <taxon>Bacteria</taxon>
        <taxon>Thermotogati</taxon>
        <taxon>Synergistota</taxon>
        <taxon>Synergistia</taxon>
        <taxon>Synergistales</taxon>
        <taxon>Aminithiophilaceae</taxon>
        <taxon>Aminithiophilus</taxon>
    </lineage>
</organism>
<reference evidence="4" key="1">
    <citation type="submission" date="2021-04" db="EMBL/GenBank/DDBJ databases">
        <title>A novel Synergistetes isolate from a pyrite-forming mixed culture.</title>
        <authorList>
            <person name="Bunk B."/>
            <person name="Sproer C."/>
            <person name="Spring S."/>
            <person name="Pester M."/>
        </authorList>
    </citation>
    <scope>NUCLEOTIDE SEQUENCE [LARGE SCALE GENOMIC DNA]</scope>
    <source>
        <strain evidence="4">J.5.4.2-T.3.5.2</strain>
    </source>
</reference>
<dbReference type="GO" id="GO:0003676">
    <property type="term" value="F:nucleic acid binding"/>
    <property type="evidence" value="ECO:0007669"/>
    <property type="project" value="InterPro"/>
</dbReference>
<dbReference type="InterPro" id="IPR003509">
    <property type="entry name" value="UPF0102_YraN-like"/>
</dbReference>
<evidence type="ECO:0000313" key="4">
    <source>
        <dbReference type="Proteomes" id="UP000671879"/>
    </source>
</evidence>
<evidence type="ECO:0000313" key="3">
    <source>
        <dbReference type="EMBL" id="QTX31681.1"/>
    </source>
</evidence>
<sequence length="122" mass="13345">MNPLEKGRYGEQIAVGHLLSLGWSIRGRNVRVGGGELDIVAFDGREIVVVEVRLRSVGRLLPARESVGPRKLKILVRAGRSYVARLGWQGPWRIDLLAVTLDGRGGEPRVELLADIAAGWPS</sequence>
<dbReference type="AlphaFoldDB" id="A0A9Q7A605"/>
<accession>A0A9Q7A605</accession>
<keyword evidence="4" id="KW-1185">Reference proteome</keyword>
<dbReference type="SUPFAM" id="SSF52980">
    <property type="entry name" value="Restriction endonuclease-like"/>
    <property type="match status" value="1"/>
</dbReference>